<gene>
    <name evidence="3" type="ORF">LNV07_14390</name>
</gene>
<accession>A0ABT2YGZ7</accession>
<keyword evidence="2" id="KW-0732">Signal</keyword>
<feature type="signal peptide" evidence="2">
    <location>
        <begin position="1"/>
        <end position="30"/>
    </location>
</feature>
<dbReference type="PROSITE" id="PS51318">
    <property type="entry name" value="TAT"/>
    <property type="match status" value="1"/>
</dbReference>
<dbReference type="Proteomes" id="UP001209701">
    <property type="component" value="Unassembled WGS sequence"/>
</dbReference>
<name>A0ABT2YGZ7_9BURK</name>
<proteinExistence type="predicted"/>
<organism evidence="3 4">
    <name type="scientific">Roseateles oligotrophus</name>
    <dbReference type="NCBI Taxonomy" id="1769250"/>
    <lineage>
        <taxon>Bacteria</taxon>
        <taxon>Pseudomonadati</taxon>
        <taxon>Pseudomonadota</taxon>
        <taxon>Betaproteobacteria</taxon>
        <taxon>Burkholderiales</taxon>
        <taxon>Sphaerotilaceae</taxon>
        <taxon>Roseateles</taxon>
    </lineage>
</organism>
<keyword evidence="4" id="KW-1185">Reference proteome</keyword>
<evidence type="ECO:0000256" key="2">
    <source>
        <dbReference type="SAM" id="SignalP"/>
    </source>
</evidence>
<reference evidence="3 4" key="1">
    <citation type="submission" date="2021-11" db="EMBL/GenBank/DDBJ databases">
        <authorList>
            <person name="Liang Q."/>
            <person name="Mou H."/>
            <person name="Liu Z."/>
        </authorList>
    </citation>
    <scope>NUCLEOTIDE SEQUENCE [LARGE SCALE GENOMIC DNA]</scope>
    <source>
        <strain evidence="3 4">CHU3</strain>
    </source>
</reference>
<protein>
    <submittedName>
        <fullName evidence="3">Uncharacterized protein</fullName>
    </submittedName>
</protein>
<feature type="region of interest" description="Disordered" evidence="1">
    <location>
        <begin position="91"/>
        <end position="117"/>
    </location>
</feature>
<evidence type="ECO:0000256" key="1">
    <source>
        <dbReference type="SAM" id="MobiDB-lite"/>
    </source>
</evidence>
<sequence>MKTRIARRGWLASGLAAFAGLAALLMRAQASGAGATAEASVTVNEAGRVLEMIRPLASASSTESGSVLIRIAPSSPPIVVAATATPSQAVQTSLASTSPASTGQANGQSNPSSSEAAATLTAQASDGTLRGDTAVAISASAVPIAPAGSRAAGETGAGGAGSATERLSIMIAFN</sequence>
<evidence type="ECO:0000313" key="3">
    <source>
        <dbReference type="EMBL" id="MCV2369271.1"/>
    </source>
</evidence>
<evidence type="ECO:0000313" key="4">
    <source>
        <dbReference type="Proteomes" id="UP001209701"/>
    </source>
</evidence>
<comment type="caution">
    <text evidence="3">The sequence shown here is derived from an EMBL/GenBank/DDBJ whole genome shotgun (WGS) entry which is preliminary data.</text>
</comment>
<dbReference type="InterPro" id="IPR006311">
    <property type="entry name" value="TAT_signal"/>
</dbReference>
<dbReference type="RefSeq" id="WP_263571862.1">
    <property type="nucleotide sequence ID" value="NZ_JAJIRN010000006.1"/>
</dbReference>
<feature type="chain" id="PRO_5047215423" evidence="2">
    <location>
        <begin position="31"/>
        <end position="174"/>
    </location>
</feature>
<dbReference type="EMBL" id="JAJIRN010000006">
    <property type="protein sequence ID" value="MCV2369271.1"/>
    <property type="molecule type" value="Genomic_DNA"/>
</dbReference>